<dbReference type="PANTHER" id="PTHR47925:SF84">
    <property type="entry name" value="PENTATRICOPEPTIDE REPEAT-CONTAINING PROTEIN"/>
    <property type="match status" value="1"/>
</dbReference>
<dbReference type="Pfam" id="PF12854">
    <property type="entry name" value="PPR_1"/>
    <property type="match status" value="1"/>
</dbReference>
<dbReference type="AlphaFoldDB" id="D8S2R5"/>
<dbReference type="Gramene" id="EFJ21338">
    <property type="protein sequence ID" value="EFJ21338"/>
    <property type="gene ID" value="SELMODRAFT_18349"/>
</dbReference>
<dbReference type="HOGENOM" id="CLU_002706_0_0_1"/>
<dbReference type="PANTHER" id="PTHR47925">
    <property type="entry name" value="OS01G0913400 PROTEIN-RELATED"/>
    <property type="match status" value="1"/>
</dbReference>
<feature type="non-terminal residue" evidence="2">
    <location>
        <position position="85"/>
    </location>
</feature>
<dbReference type="Proteomes" id="UP000001514">
    <property type="component" value="Unassembled WGS sequence"/>
</dbReference>
<dbReference type="EMBL" id="GL377599">
    <property type="protein sequence ID" value="EFJ21338.1"/>
    <property type="molecule type" value="Genomic_DNA"/>
</dbReference>
<evidence type="ECO:0000313" key="3">
    <source>
        <dbReference type="Proteomes" id="UP000001514"/>
    </source>
</evidence>
<evidence type="ECO:0000256" key="1">
    <source>
        <dbReference type="ARBA" id="ARBA00022737"/>
    </source>
</evidence>
<keyword evidence="3" id="KW-1185">Reference proteome</keyword>
<feature type="non-terminal residue" evidence="2">
    <location>
        <position position="1"/>
    </location>
</feature>
<gene>
    <name evidence="2" type="ORF">SELMODRAFT_18349</name>
</gene>
<dbReference type="eggNOG" id="KOG4197">
    <property type="taxonomic scope" value="Eukaryota"/>
</dbReference>
<sequence length="85" mass="9441">APGEACFVLALAASGHGGRVFDSRRHFQSMVADFDLEPRKQHYSCMVDALARAGYLDDAMELLENMPYRPDTVDSMCFLAACRSH</sequence>
<dbReference type="InterPro" id="IPR002885">
    <property type="entry name" value="PPR_rpt"/>
</dbReference>
<dbReference type="InParanoid" id="D8S2R5"/>
<evidence type="ECO:0008006" key="4">
    <source>
        <dbReference type="Google" id="ProtNLM"/>
    </source>
</evidence>
<proteinExistence type="predicted"/>
<accession>D8S2R5</accession>
<name>D8S2R5_SELML</name>
<evidence type="ECO:0000313" key="2">
    <source>
        <dbReference type="EMBL" id="EFJ21338.1"/>
    </source>
</evidence>
<dbReference type="Gene3D" id="1.25.40.10">
    <property type="entry name" value="Tetratricopeptide repeat domain"/>
    <property type="match status" value="1"/>
</dbReference>
<keyword evidence="1" id="KW-0677">Repeat</keyword>
<protein>
    <recommendedName>
        <fullName evidence="4">Pentacotripeptide-repeat region of PRORP domain-containing protein</fullName>
    </recommendedName>
</protein>
<dbReference type="InterPro" id="IPR011990">
    <property type="entry name" value="TPR-like_helical_dom_sf"/>
</dbReference>
<dbReference type="NCBIfam" id="TIGR00756">
    <property type="entry name" value="PPR"/>
    <property type="match status" value="1"/>
</dbReference>
<reference evidence="2 3" key="1">
    <citation type="journal article" date="2011" name="Science">
        <title>The Selaginella genome identifies genetic changes associated with the evolution of vascular plants.</title>
        <authorList>
            <person name="Banks J.A."/>
            <person name="Nishiyama T."/>
            <person name="Hasebe M."/>
            <person name="Bowman J.L."/>
            <person name="Gribskov M."/>
            <person name="dePamphilis C."/>
            <person name="Albert V.A."/>
            <person name="Aono N."/>
            <person name="Aoyama T."/>
            <person name="Ambrose B.A."/>
            <person name="Ashton N.W."/>
            <person name="Axtell M.J."/>
            <person name="Barker E."/>
            <person name="Barker M.S."/>
            <person name="Bennetzen J.L."/>
            <person name="Bonawitz N.D."/>
            <person name="Chapple C."/>
            <person name="Cheng C."/>
            <person name="Correa L.G."/>
            <person name="Dacre M."/>
            <person name="DeBarry J."/>
            <person name="Dreyer I."/>
            <person name="Elias M."/>
            <person name="Engstrom E.M."/>
            <person name="Estelle M."/>
            <person name="Feng L."/>
            <person name="Finet C."/>
            <person name="Floyd S.K."/>
            <person name="Frommer W.B."/>
            <person name="Fujita T."/>
            <person name="Gramzow L."/>
            <person name="Gutensohn M."/>
            <person name="Harholt J."/>
            <person name="Hattori M."/>
            <person name="Heyl A."/>
            <person name="Hirai T."/>
            <person name="Hiwatashi Y."/>
            <person name="Ishikawa M."/>
            <person name="Iwata M."/>
            <person name="Karol K.G."/>
            <person name="Koehler B."/>
            <person name="Kolukisaoglu U."/>
            <person name="Kubo M."/>
            <person name="Kurata T."/>
            <person name="Lalonde S."/>
            <person name="Li K."/>
            <person name="Li Y."/>
            <person name="Litt A."/>
            <person name="Lyons E."/>
            <person name="Manning G."/>
            <person name="Maruyama T."/>
            <person name="Michael T.P."/>
            <person name="Mikami K."/>
            <person name="Miyazaki S."/>
            <person name="Morinaga S."/>
            <person name="Murata T."/>
            <person name="Mueller-Roeber B."/>
            <person name="Nelson D.R."/>
            <person name="Obara M."/>
            <person name="Oguri Y."/>
            <person name="Olmstead R.G."/>
            <person name="Onodera N."/>
            <person name="Petersen B.L."/>
            <person name="Pils B."/>
            <person name="Prigge M."/>
            <person name="Rensing S.A."/>
            <person name="Riano-Pachon D.M."/>
            <person name="Roberts A.W."/>
            <person name="Sato Y."/>
            <person name="Scheller H.V."/>
            <person name="Schulz B."/>
            <person name="Schulz C."/>
            <person name="Shakirov E.V."/>
            <person name="Shibagaki N."/>
            <person name="Shinohara N."/>
            <person name="Shippen D.E."/>
            <person name="Soerensen I."/>
            <person name="Sotooka R."/>
            <person name="Sugimoto N."/>
            <person name="Sugita M."/>
            <person name="Sumikawa N."/>
            <person name="Tanurdzic M."/>
            <person name="Theissen G."/>
            <person name="Ulvskov P."/>
            <person name="Wakazuki S."/>
            <person name="Weng J.K."/>
            <person name="Willats W.W."/>
            <person name="Wipf D."/>
            <person name="Wolf P.G."/>
            <person name="Yang L."/>
            <person name="Zimmer A.D."/>
            <person name="Zhu Q."/>
            <person name="Mitros T."/>
            <person name="Hellsten U."/>
            <person name="Loque D."/>
            <person name="Otillar R."/>
            <person name="Salamov A."/>
            <person name="Schmutz J."/>
            <person name="Shapiro H."/>
            <person name="Lindquist E."/>
            <person name="Lucas S."/>
            <person name="Rokhsar D."/>
            <person name="Grigoriev I.V."/>
        </authorList>
    </citation>
    <scope>NUCLEOTIDE SEQUENCE [LARGE SCALE GENOMIC DNA]</scope>
</reference>
<organism evidence="3">
    <name type="scientific">Selaginella moellendorffii</name>
    <name type="common">Spikemoss</name>
    <dbReference type="NCBI Taxonomy" id="88036"/>
    <lineage>
        <taxon>Eukaryota</taxon>
        <taxon>Viridiplantae</taxon>
        <taxon>Streptophyta</taxon>
        <taxon>Embryophyta</taxon>
        <taxon>Tracheophyta</taxon>
        <taxon>Lycopodiopsida</taxon>
        <taxon>Selaginellales</taxon>
        <taxon>Selaginellaceae</taxon>
        <taxon>Selaginella</taxon>
    </lineage>
</organism>
<dbReference type="KEGG" id="smo:SELMODRAFT_18349"/>